<keyword evidence="11" id="KW-1185">Reference proteome</keyword>
<reference evidence="11" key="1">
    <citation type="submission" date="2017-11" db="EMBL/GenBank/DDBJ databases">
        <title>Complete Genome Sequence of Kyrpidia sp. Strain EA-1, a thermophilic, hydrogen-oxidizing Bacterium, isolated from the Azores.</title>
        <authorList>
            <person name="Reiner J.E."/>
            <person name="Lapp C.J."/>
            <person name="Bunk B."/>
            <person name="Gescher J."/>
        </authorList>
    </citation>
    <scope>NUCLEOTIDE SEQUENCE [LARGE SCALE GENOMIC DNA]</scope>
    <source>
        <strain evidence="11">EA-1</strain>
    </source>
</reference>
<dbReference type="EMBL" id="CP024955">
    <property type="protein sequence ID" value="ATY85418.1"/>
    <property type="molecule type" value="Genomic_DNA"/>
</dbReference>
<evidence type="ECO:0000256" key="7">
    <source>
        <dbReference type="SAM" id="MobiDB-lite"/>
    </source>
</evidence>
<keyword evidence="5 8" id="KW-1133">Transmembrane helix</keyword>
<dbReference type="InterPro" id="IPR023090">
    <property type="entry name" value="UPF0702_alpha/beta_dom_sf"/>
</dbReference>
<feature type="region of interest" description="Disordered" evidence="7">
    <location>
        <begin position="226"/>
        <end position="274"/>
    </location>
</feature>
<gene>
    <name evidence="10" type="ORF">CVV65_11190</name>
</gene>
<evidence type="ECO:0000313" key="11">
    <source>
        <dbReference type="Proteomes" id="UP000231932"/>
    </source>
</evidence>
<evidence type="ECO:0000313" key="10">
    <source>
        <dbReference type="EMBL" id="ATY85418.1"/>
    </source>
</evidence>
<evidence type="ECO:0000259" key="9">
    <source>
        <dbReference type="Pfam" id="PF04239"/>
    </source>
</evidence>
<feature type="transmembrane region" description="Helical" evidence="8">
    <location>
        <begin position="6"/>
        <end position="23"/>
    </location>
</feature>
<keyword evidence="3" id="KW-1003">Cell membrane</keyword>
<feature type="compositionally biased region" description="Gly residues" evidence="7">
    <location>
        <begin position="231"/>
        <end position="244"/>
    </location>
</feature>
<comment type="similarity">
    <text evidence="2">Belongs to the UPF0702 family.</text>
</comment>
<dbReference type="PANTHER" id="PTHR34582">
    <property type="entry name" value="UPF0702 TRANSMEMBRANE PROTEIN YCAP"/>
    <property type="match status" value="1"/>
</dbReference>
<evidence type="ECO:0000256" key="6">
    <source>
        <dbReference type="ARBA" id="ARBA00023136"/>
    </source>
</evidence>
<feature type="transmembrane region" description="Helical" evidence="8">
    <location>
        <begin position="60"/>
        <end position="79"/>
    </location>
</feature>
<evidence type="ECO:0000256" key="3">
    <source>
        <dbReference type="ARBA" id="ARBA00022475"/>
    </source>
</evidence>
<evidence type="ECO:0000256" key="1">
    <source>
        <dbReference type="ARBA" id="ARBA00004651"/>
    </source>
</evidence>
<dbReference type="GO" id="GO:0005886">
    <property type="term" value="C:plasma membrane"/>
    <property type="evidence" value="ECO:0007669"/>
    <property type="project" value="UniProtKB-SubCell"/>
</dbReference>
<organism evidence="10 11">
    <name type="scientific">Kyrpidia spormannii</name>
    <dbReference type="NCBI Taxonomy" id="2055160"/>
    <lineage>
        <taxon>Bacteria</taxon>
        <taxon>Bacillati</taxon>
        <taxon>Bacillota</taxon>
        <taxon>Bacilli</taxon>
        <taxon>Bacillales</taxon>
        <taxon>Alicyclobacillaceae</taxon>
        <taxon>Kyrpidia</taxon>
    </lineage>
</organism>
<feature type="domain" description="YetF C-terminal" evidence="9">
    <location>
        <begin position="80"/>
        <end position="212"/>
    </location>
</feature>
<feature type="transmembrane region" description="Helical" evidence="8">
    <location>
        <begin position="30"/>
        <end position="48"/>
    </location>
</feature>
<proteinExistence type="inferred from homology"/>
<dbReference type="PANTHER" id="PTHR34582:SF6">
    <property type="entry name" value="UPF0702 TRANSMEMBRANE PROTEIN YCAP"/>
    <property type="match status" value="1"/>
</dbReference>
<evidence type="ECO:0000256" key="8">
    <source>
        <dbReference type="SAM" id="Phobius"/>
    </source>
</evidence>
<accession>A0A2K8N7W0</accession>
<evidence type="ECO:0000256" key="4">
    <source>
        <dbReference type="ARBA" id="ARBA00022692"/>
    </source>
</evidence>
<dbReference type="OrthoDB" id="9778331at2"/>
<dbReference type="KEGG" id="kyr:CVV65_11190"/>
<name>A0A2K8N7W0_9BACL</name>
<evidence type="ECO:0000256" key="2">
    <source>
        <dbReference type="ARBA" id="ARBA00006448"/>
    </source>
</evidence>
<dbReference type="Pfam" id="PF04239">
    <property type="entry name" value="DUF421"/>
    <property type="match status" value="1"/>
</dbReference>
<comment type="subcellular location">
    <subcellularLocation>
        <location evidence="1">Cell membrane</location>
        <topology evidence="1">Multi-pass membrane protein</topology>
    </subcellularLocation>
</comment>
<dbReference type="Gene3D" id="3.30.240.20">
    <property type="entry name" value="bsu07140 like domains"/>
    <property type="match status" value="2"/>
</dbReference>
<dbReference type="Proteomes" id="UP000231932">
    <property type="component" value="Chromosome"/>
</dbReference>
<dbReference type="AlphaFoldDB" id="A0A2K8N7W0"/>
<feature type="compositionally biased region" description="Basic and acidic residues" evidence="7">
    <location>
        <begin position="257"/>
        <end position="266"/>
    </location>
</feature>
<keyword evidence="6 8" id="KW-0472">Membrane</keyword>
<evidence type="ECO:0000256" key="5">
    <source>
        <dbReference type="ARBA" id="ARBA00022989"/>
    </source>
</evidence>
<keyword evidence="4 8" id="KW-0812">Transmembrane</keyword>
<dbReference type="RefSeq" id="WP_100668198.1">
    <property type="nucleotide sequence ID" value="NZ_CP024955.1"/>
</dbReference>
<protein>
    <recommendedName>
        <fullName evidence="9">YetF C-terminal domain-containing protein</fullName>
    </recommendedName>
</protein>
<dbReference type="InterPro" id="IPR007353">
    <property type="entry name" value="DUF421"/>
</dbReference>
<sequence length="274" mass="29900">MGLWIGRTVFVYLFVLIVMRIMGRREIGKLSIFDLVVSIMIAELSAIALEDPRGSRLWHAVATIALLAGLQLAVSQLSLRSSWFRRLIDGRPVAVIEGGHLQEKAMGRLRYNLDDLMMQLREKGIFRVDDVELALMEPSGKLSVWLKEGRQPVNREDLGMGGQTGALPVILVLDGEPYPPGLARLGRDSGWLKQELAARGYPDMRRIFYAHIDSRGRWYVDPKDSAAGAAGARGGPGLGGGAPGDGADQANQAVRVYDAKQHEQSGVDRGTQGG</sequence>